<evidence type="ECO:0000259" key="2">
    <source>
        <dbReference type="Pfam" id="PF06724"/>
    </source>
</evidence>
<name>A0ABT3Q2A9_9BACT</name>
<sequence length="126" mass="13792">MNSSKQTVIKIIARVGFIAKGVVYFMVGLLALQTAIGMGGETAGTKQALEEFIYQPFGSILLIGCIIGLFAHAVWKILQAIIDPENRSKSNEVFLLRIVDFFTGLLYLSFSYAALANLPGTQHPKR</sequence>
<dbReference type="Proteomes" id="UP001207337">
    <property type="component" value="Unassembled WGS sequence"/>
</dbReference>
<keyword evidence="1" id="KW-0812">Transmembrane</keyword>
<dbReference type="EMBL" id="JAJNDC010000004">
    <property type="protein sequence ID" value="MCW9714250.1"/>
    <property type="molecule type" value="Genomic_DNA"/>
</dbReference>
<keyword evidence="1" id="KW-1133">Transmembrane helix</keyword>
<evidence type="ECO:0000256" key="1">
    <source>
        <dbReference type="SAM" id="Phobius"/>
    </source>
</evidence>
<dbReference type="Pfam" id="PF06724">
    <property type="entry name" value="DUF1206"/>
    <property type="match status" value="1"/>
</dbReference>
<evidence type="ECO:0000313" key="3">
    <source>
        <dbReference type="EMBL" id="MCW9714250.1"/>
    </source>
</evidence>
<accession>A0ABT3Q2A9</accession>
<proteinExistence type="predicted"/>
<reference evidence="3 4" key="1">
    <citation type="submission" date="2021-11" db="EMBL/GenBank/DDBJ databases">
        <title>Aliifidinibius sp. nov., a new bacterium isolated from saline soil.</title>
        <authorList>
            <person name="Galisteo C."/>
            <person name="De La Haba R."/>
            <person name="Sanchez-Porro C."/>
            <person name="Ventosa A."/>
        </authorList>
    </citation>
    <scope>NUCLEOTIDE SEQUENCE [LARGE SCALE GENOMIC DNA]</scope>
    <source>
        <strain evidence="3 4">KACC 190600</strain>
    </source>
</reference>
<feature type="transmembrane region" description="Helical" evidence="1">
    <location>
        <begin position="94"/>
        <end position="115"/>
    </location>
</feature>
<feature type="transmembrane region" description="Helical" evidence="1">
    <location>
        <begin position="52"/>
        <end position="74"/>
    </location>
</feature>
<organism evidence="3 4">
    <name type="scientific">Fodinibius salicampi</name>
    <dbReference type="NCBI Taxonomy" id="1920655"/>
    <lineage>
        <taxon>Bacteria</taxon>
        <taxon>Pseudomonadati</taxon>
        <taxon>Balneolota</taxon>
        <taxon>Balneolia</taxon>
        <taxon>Balneolales</taxon>
        <taxon>Balneolaceae</taxon>
        <taxon>Fodinibius</taxon>
    </lineage>
</organism>
<dbReference type="RefSeq" id="WP_265791398.1">
    <property type="nucleotide sequence ID" value="NZ_BAABRS010000004.1"/>
</dbReference>
<evidence type="ECO:0000313" key="4">
    <source>
        <dbReference type="Proteomes" id="UP001207337"/>
    </source>
</evidence>
<keyword evidence="1" id="KW-0472">Membrane</keyword>
<feature type="transmembrane region" description="Helical" evidence="1">
    <location>
        <begin position="12"/>
        <end position="32"/>
    </location>
</feature>
<dbReference type="InterPro" id="IPR009597">
    <property type="entry name" value="DUF1206"/>
</dbReference>
<protein>
    <submittedName>
        <fullName evidence="3">DUF1206 domain-containing protein</fullName>
    </submittedName>
</protein>
<feature type="domain" description="DUF1206" evidence="2">
    <location>
        <begin position="15"/>
        <end position="82"/>
    </location>
</feature>
<gene>
    <name evidence="3" type="ORF">LQ318_15175</name>
</gene>
<keyword evidence="4" id="KW-1185">Reference proteome</keyword>
<comment type="caution">
    <text evidence="3">The sequence shown here is derived from an EMBL/GenBank/DDBJ whole genome shotgun (WGS) entry which is preliminary data.</text>
</comment>